<dbReference type="GO" id="GO:0004519">
    <property type="term" value="F:endonuclease activity"/>
    <property type="evidence" value="ECO:0007669"/>
    <property type="project" value="UniProtKB-KW"/>
</dbReference>
<evidence type="ECO:0000256" key="5">
    <source>
        <dbReference type="ARBA" id="ARBA00022695"/>
    </source>
</evidence>
<dbReference type="Gramene" id="GBG58625">
    <property type="protein sequence ID" value="GBG58625"/>
    <property type="gene ID" value="CBR_g25"/>
</dbReference>
<dbReference type="Gene3D" id="3.10.10.10">
    <property type="entry name" value="HIV Type 1 Reverse Transcriptase, subunit A, domain 1"/>
    <property type="match status" value="1"/>
</dbReference>
<dbReference type="EMBL" id="BFEA01000001">
    <property type="protein sequence ID" value="GBG58625.1"/>
    <property type="molecule type" value="Genomic_DNA"/>
</dbReference>
<keyword evidence="4" id="KW-0808">Transferase</keyword>
<dbReference type="GO" id="GO:0003899">
    <property type="term" value="F:DNA-directed RNA polymerase activity"/>
    <property type="evidence" value="ECO:0007669"/>
    <property type="project" value="UniProtKB-EC"/>
</dbReference>
<dbReference type="Proteomes" id="UP000265515">
    <property type="component" value="Unassembled WGS sequence"/>
</dbReference>
<keyword evidence="8" id="KW-0378">Hydrolase</keyword>
<proteinExistence type="predicted"/>
<keyword evidence="10" id="KW-0804">Transcription</keyword>
<dbReference type="Pfam" id="PF00078">
    <property type="entry name" value="RVT_1"/>
    <property type="match status" value="1"/>
</dbReference>
<keyword evidence="3" id="KW-0645">Protease</keyword>
<dbReference type="InterPro" id="IPR050951">
    <property type="entry name" value="Retrovirus_Pol_polyprotein"/>
</dbReference>
<dbReference type="InterPro" id="IPR007080">
    <property type="entry name" value="RNA_pol_Rpb1_1"/>
</dbReference>
<feature type="region of interest" description="Disordered" evidence="11">
    <location>
        <begin position="440"/>
        <end position="467"/>
    </location>
</feature>
<dbReference type="OrthoDB" id="2668416at2759"/>
<evidence type="ECO:0000259" key="12">
    <source>
        <dbReference type="PROSITE" id="PS50878"/>
    </source>
</evidence>
<dbReference type="PROSITE" id="PS50878">
    <property type="entry name" value="RT_POL"/>
    <property type="match status" value="1"/>
</dbReference>
<dbReference type="Gene3D" id="3.30.70.270">
    <property type="match status" value="2"/>
</dbReference>
<dbReference type="FunFam" id="3.10.10.10:FF:000007">
    <property type="entry name" value="Retrovirus-related Pol polyprotein from transposon 17.6-like Protein"/>
    <property type="match status" value="1"/>
</dbReference>
<feature type="domain" description="Reverse transcriptase" evidence="12">
    <location>
        <begin position="1"/>
        <end position="276"/>
    </location>
</feature>
<dbReference type="FunFam" id="3.30.70.270:FF:000020">
    <property type="entry name" value="Transposon Tf2-6 polyprotein-like Protein"/>
    <property type="match status" value="1"/>
</dbReference>
<keyword evidence="5" id="KW-0548">Nucleotidyltransferase</keyword>
<dbReference type="GO" id="GO:0006508">
    <property type="term" value="P:proteolysis"/>
    <property type="evidence" value="ECO:0007669"/>
    <property type="project" value="UniProtKB-KW"/>
</dbReference>
<name>A0A388JLL6_CHABU</name>
<evidence type="ECO:0000256" key="10">
    <source>
        <dbReference type="ARBA" id="ARBA00023163"/>
    </source>
</evidence>
<keyword evidence="6" id="KW-0540">Nuclease</keyword>
<evidence type="ECO:0000256" key="3">
    <source>
        <dbReference type="ARBA" id="ARBA00022670"/>
    </source>
</evidence>
<evidence type="ECO:0000256" key="9">
    <source>
        <dbReference type="ARBA" id="ARBA00022918"/>
    </source>
</evidence>
<dbReference type="CDD" id="cd01647">
    <property type="entry name" value="RT_LTR"/>
    <property type="match status" value="1"/>
</dbReference>
<keyword evidence="14" id="KW-1185">Reference proteome</keyword>
<feature type="region of interest" description="Disordered" evidence="11">
    <location>
        <begin position="937"/>
        <end position="968"/>
    </location>
</feature>
<dbReference type="PANTHER" id="PTHR37984:SF5">
    <property type="entry name" value="PROTEIN NYNRIN-LIKE"/>
    <property type="match status" value="1"/>
</dbReference>
<evidence type="ECO:0000256" key="8">
    <source>
        <dbReference type="ARBA" id="ARBA00022801"/>
    </source>
</evidence>
<dbReference type="Pfam" id="PF04997">
    <property type="entry name" value="RNA_pol_Rpb1_1"/>
    <property type="match status" value="1"/>
</dbReference>
<dbReference type="InterPro" id="IPR043128">
    <property type="entry name" value="Rev_trsase/Diguanyl_cyclase"/>
</dbReference>
<evidence type="ECO:0000256" key="4">
    <source>
        <dbReference type="ARBA" id="ARBA00022679"/>
    </source>
</evidence>
<accession>A0A388JLL6</accession>
<sequence length="1034" mass="115164">MWMQGKGKYTLKVTDENAGRGLKLLGIDVKAIPPVLEKEFKRVARLGQICNASDGRAMMSLRAGKVHDMLELVSDENCVKMGLNPKRTRPEWMILTIFPVAPMVIRPNCTLLGGAQSKKGGKLRMCIDYCGLNRITRNNAYPLPRIDDLLDAAGGCKVFSKIDLKSGYHQIEVDPANQHKTAFKTRDGLYEFTGMPFGFMNTPTTFQSLMDMVLREQIGRFVVVYLDDILIFNKSMEEHIKHLEEVFTILEKMQVHLNSTKSEFGRDSVIYLGHRLFATAVEPVAIKVEVISYWPQPANIRELRSFLGLASYYRKFVPCFAIVARPLSRLTSKNVPYVWDTTCEDAFQALKEALIGIGLVRSGGGLDSKSDCGAIGVGSGEDSSKSNGCVVGSGVRHLLWQSTAAGASMGPACVVSCGRVEQRACFWRLWQASRCGGGTIPKDGRSRQRARSARRGDRRDGDGGYCRHREHDILNTMSDMSSSSRDMLTQLRKRRALLHRIAEASDCVAMYEAVVQLCAALSSSVFPRQTLRWWIKRRTGGTWDDLRLCDDATDEYYRQKLRMSMTMFRQIVAACAAYVEKKVTHYRMSLPVEQVIAFSLYRWASGETYESGTSAFGISRATGLQAVRDVTSALLQAYPDAIKWPVGCRRAQILRAFRDKGFSNCFGAIDCTHIYIDKPAGAPSNNYYDRKQKFSVQAQVVVELTHGVEVLRRPPFEVSPIWREICLPCCCGVTTTDTLVTQKICPSREEDDDVHVVDRRTTTPARVLRGEKTGGEKNRRATLTVMRGEMIDGRRRRGRQKDDDSIEHCPRDEMARMASAVVVQGTEDVRAERATFIRGEQACTTSTSLRLVCSRRDGLLYWRHLRADNIHAGWDAQDLSTLSQMDLPRRRFSVAGNDVVDGGTCDLLAHPGVSFQSSPRCEKTLRRSASMMNVRLASLAPPEHNPNLRSSPPSSSSPKPWCSSEVNSSPSLLADSHARTVCDNSCVDPLARGNVGSSSVCGSSSDGGSGVSHDSRWLISSRLHWKRSAGRTMR</sequence>
<dbReference type="GO" id="GO:0003964">
    <property type="term" value="F:RNA-directed DNA polymerase activity"/>
    <property type="evidence" value="ECO:0007669"/>
    <property type="project" value="UniProtKB-KW"/>
</dbReference>
<dbReference type="GO" id="GO:0000428">
    <property type="term" value="C:DNA-directed RNA polymerase complex"/>
    <property type="evidence" value="ECO:0007669"/>
    <property type="project" value="UniProtKB-KW"/>
</dbReference>
<evidence type="ECO:0000256" key="6">
    <source>
        <dbReference type="ARBA" id="ARBA00022722"/>
    </source>
</evidence>
<dbReference type="GO" id="GO:0008233">
    <property type="term" value="F:peptidase activity"/>
    <property type="evidence" value="ECO:0007669"/>
    <property type="project" value="UniProtKB-KW"/>
</dbReference>
<evidence type="ECO:0000313" key="13">
    <source>
        <dbReference type="EMBL" id="GBG58625.1"/>
    </source>
</evidence>
<dbReference type="SUPFAM" id="SSF64484">
    <property type="entry name" value="beta and beta-prime subunits of DNA dependent RNA-polymerase"/>
    <property type="match status" value="1"/>
</dbReference>
<feature type="compositionally biased region" description="Basic and acidic residues" evidence="11">
    <location>
        <begin position="454"/>
        <end position="467"/>
    </location>
</feature>
<evidence type="ECO:0000256" key="11">
    <source>
        <dbReference type="SAM" id="MobiDB-lite"/>
    </source>
</evidence>
<dbReference type="InterPro" id="IPR000477">
    <property type="entry name" value="RT_dom"/>
</dbReference>
<reference evidence="13 14" key="1">
    <citation type="journal article" date="2018" name="Cell">
        <title>The Chara Genome: Secondary Complexity and Implications for Plant Terrestrialization.</title>
        <authorList>
            <person name="Nishiyama T."/>
            <person name="Sakayama H."/>
            <person name="Vries J.D."/>
            <person name="Buschmann H."/>
            <person name="Saint-Marcoux D."/>
            <person name="Ullrich K.K."/>
            <person name="Haas F.B."/>
            <person name="Vanderstraeten L."/>
            <person name="Becker D."/>
            <person name="Lang D."/>
            <person name="Vosolsobe S."/>
            <person name="Rombauts S."/>
            <person name="Wilhelmsson P.K.I."/>
            <person name="Janitza P."/>
            <person name="Kern R."/>
            <person name="Heyl A."/>
            <person name="Rumpler F."/>
            <person name="Villalobos L.I.A.C."/>
            <person name="Clay J.M."/>
            <person name="Skokan R."/>
            <person name="Toyoda A."/>
            <person name="Suzuki Y."/>
            <person name="Kagoshima H."/>
            <person name="Schijlen E."/>
            <person name="Tajeshwar N."/>
            <person name="Catarino B."/>
            <person name="Hetherington A.J."/>
            <person name="Saltykova A."/>
            <person name="Bonnot C."/>
            <person name="Breuninger H."/>
            <person name="Symeonidi A."/>
            <person name="Radhakrishnan G.V."/>
            <person name="Van Nieuwerburgh F."/>
            <person name="Deforce D."/>
            <person name="Chang C."/>
            <person name="Karol K.G."/>
            <person name="Hedrich R."/>
            <person name="Ulvskov P."/>
            <person name="Glockner G."/>
            <person name="Delwiche C.F."/>
            <person name="Petrasek J."/>
            <person name="Van de Peer Y."/>
            <person name="Friml J."/>
            <person name="Beilby M."/>
            <person name="Dolan L."/>
            <person name="Kohara Y."/>
            <person name="Sugano S."/>
            <person name="Fujiyama A."/>
            <person name="Delaux P.-M."/>
            <person name="Quint M."/>
            <person name="TheiBen G."/>
            <person name="Hagemann M."/>
            <person name="Harholt J."/>
            <person name="Dunand C."/>
            <person name="Zachgo S."/>
            <person name="Langdale J."/>
            <person name="Maumus F."/>
            <person name="Straeten D.V.D."/>
            <person name="Gould S.B."/>
            <person name="Rensing S.A."/>
        </authorList>
    </citation>
    <scope>NUCLEOTIDE SEQUENCE [LARGE SCALE GENOMIC DNA]</scope>
    <source>
        <strain evidence="13 14">S276</strain>
    </source>
</reference>
<dbReference type="InterPro" id="IPR043502">
    <property type="entry name" value="DNA/RNA_pol_sf"/>
</dbReference>
<protein>
    <recommendedName>
        <fullName evidence="1">DNA-directed RNA polymerase</fullName>
        <ecNumber evidence="1">2.7.7.6</ecNumber>
    </recommendedName>
</protein>
<evidence type="ECO:0000313" key="14">
    <source>
        <dbReference type="Proteomes" id="UP000265515"/>
    </source>
</evidence>
<organism evidence="13 14">
    <name type="scientific">Chara braunii</name>
    <name type="common">Braun's stonewort</name>
    <dbReference type="NCBI Taxonomy" id="69332"/>
    <lineage>
        <taxon>Eukaryota</taxon>
        <taxon>Viridiplantae</taxon>
        <taxon>Streptophyta</taxon>
        <taxon>Charophyceae</taxon>
        <taxon>Charales</taxon>
        <taxon>Characeae</taxon>
        <taxon>Chara</taxon>
    </lineage>
</organism>
<dbReference type="EC" id="2.7.7.6" evidence="1"/>
<keyword evidence="9" id="KW-0695">RNA-directed DNA polymerase</keyword>
<dbReference type="PANTHER" id="PTHR37984">
    <property type="entry name" value="PROTEIN CBG26694"/>
    <property type="match status" value="1"/>
</dbReference>
<dbReference type="SUPFAM" id="SSF56672">
    <property type="entry name" value="DNA/RNA polymerases"/>
    <property type="match status" value="1"/>
</dbReference>
<evidence type="ECO:0000256" key="1">
    <source>
        <dbReference type="ARBA" id="ARBA00012418"/>
    </source>
</evidence>
<feature type="compositionally biased region" description="Low complexity" evidence="11">
    <location>
        <begin position="950"/>
        <end position="964"/>
    </location>
</feature>
<comment type="caution">
    <text evidence="13">The sequence shown here is derived from an EMBL/GenBank/DDBJ whole genome shotgun (WGS) entry which is preliminary data.</text>
</comment>
<dbReference type="GO" id="GO:0003677">
    <property type="term" value="F:DNA binding"/>
    <property type="evidence" value="ECO:0007669"/>
    <property type="project" value="InterPro"/>
</dbReference>
<evidence type="ECO:0000256" key="7">
    <source>
        <dbReference type="ARBA" id="ARBA00022759"/>
    </source>
</evidence>
<dbReference type="AlphaFoldDB" id="A0A388JLL6"/>
<gene>
    <name evidence="13" type="ORF">CBR_g25</name>
</gene>
<evidence type="ECO:0000256" key="2">
    <source>
        <dbReference type="ARBA" id="ARBA00022478"/>
    </source>
</evidence>
<keyword evidence="2" id="KW-0240">DNA-directed RNA polymerase</keyword>
<keyword evidence="7" id="KW-0255">Endonuclease</keyword>
<dbReference type="GO" id="GO:0006351">
    <property type="term" value="P:DNA-templated transcription"/>
    <property type="evidence" value="ECO:0007669"/>
    <property type="project" value="InterPro"/>
</dbReference>